<dbReference type="Proteomes" id="UP001634747">
    <property type="component" value="Unassembled WGS sequence"/>
</dbReference>
<organism evidence="1 2">
    <name type="scientific">Terriglobus aquaticus</name>
    <dbReference type="NCBI Taxonomy" id="940139"/>
    <lineage>
        <taxon>Bacteria</taxon>
        <taxon>Pseudomonadati</taxon>
        <taxon>Acidobacteriota</taxon>
        <taxon>Terriglobia</taxon>
        <taxon>Terriglobales</taxon>
        <taxon>Acidobacteriaceae</taxon>
        <taxon>Terriglobus</taxon>
    </lineage>
</organism>
<sequence length="55" mass="6224">MKLKNRTPDQKSALLSEPKYLLTGPKKESPFCSPLMTRWTTHFVKSGLSSSRSAR</sequence>
<dbReference type="EMBL" id="JBJYXY010000001">
    <property type="protein sequence ID" value="MFN2975647.1"/>
    <property type="molecule type" value="Genomic_DNA"/>
</dbReference>
<proteinExistence type="predicted"/>
<reference evidence="1 2" key="1">
    <citation type="submission" date="2024-12" db="EMBL/GenBank/DDBJ databases">
        <authorList>
            <person name="Lee Y."/>
        </authorList>
    </citation>
    <scope>NUCLEOTIDE SEQUENCE [LARGE SCALE GENOMIC DNA]</scope>
    <source>
        <strain evidence="1 2">03SUJ4</strain>
    </source>
</reference>
<accession>A0ABW9KJ93</accession>
<protein>
    <submittedName>
        <fullName evidence="1">Uncharacterized protein</fullName>
    </submittedName>
</protein>
<keyword evidence="2" id="KW-1185">Reference proteome</keyword>
<evidence type="ECO:0000313" key="2">
    <source>
        <dbReference type="Proteomes" id="UP001634747"/>
    </source>
</evidence>
<name>A0ABW9KJ93_9BACT</name>
<comment type="caution">
    <text evidence="1">The sequence shown here is derived from an EMBL/GenBank/DDBJ whole genome shotgun (WGS) entry which is preliminary data.</text>
</comment>
<dbReference type="RefSeq" id="WP_263412833.1">
    <property type="nucleotide sequence ID" value="NZ_BAABBH010000001.1"/>
</dbReference>
<evidence type="ECO:0000313" key="1">
    <source>
        <dbReference type="EMBL" id="MFN2975647.1"/>
    </source>
</evidence>
<gene>
    <name evidence="1" type="ORF">ACK2TP_07715</name>
</gene>